<dbReference type="GO" id="GO:0000160">
    <property type="term" value="P:phosphorelay signal transduction system"/>
    <property type="evidence" value="ECO:0007669"/>
    <property type="project" value="InterPro"/>
</dbReference>
<organism evidence="4 5">
    <name type="scientific">Dyella marensis</name>
    <dbReference type="NCBI Taxonomy" id="500610"/>
    <lineage>
        <taxon>Bacteria</taxon>
        <taxon>Pseudomonadati</taxon>
        <taxon>Pseudomonadota</taxon>
        <taxon>Gammaproteobacteria</taxon>
        <taxon>Lysobacterales</taxon>
        <taxon>Rhodanobacteraceae</taxon>
        <taxon>Dyella</taxon>
    </lineage>
</organism>
<dbReference type="AlphaFoldDB" id="A0A1I1ZPK4"/>
<evidence type="ECO:0000256" key="1">
    <source>
        <dbReference type="ARBA" id="ARBA00022553"/>
    </source>
</evidence>
<gene>
    <name evidence="4" type="ORF">SAMN02799615_00780</name>
</gene>
<dbReference type="SMART" id="SM00448">
    <property type="entry name" value="REC"/>
    <property type="match status" value="1"/>
</dbReference>
<keyword evidence="5" id="KW-1185">Reference proteome</keyword>
<proteinExistence type="predicted"/>
<dbReference type="CDD" id="cd00156">
    <property type="entry name" value="REC"/>
    <property type="match status" value="1"/>
</dbReference>
<dbReference type="RefSeq" id="WP_026636615.1">
    <property type="nucleotide sequence ID" value="NZ_FONH01000002.1"/>
</dbReference>
<reference evidence="5" key="1">
    <citation type="submission" date="2016-10" db="EMBL/GenBank/DDBJ databases">
        <authorList>
            <person name="Varghese N."/>
            <person name="Submissions S."/>
        </authorList>
    </citation>
    <scope>NUCLEOTIDE SEQUENCE [LARGE SCALE GENOMIC DNA]</scope>
    <source>
        <strain evidence="5">UNC178MFTsu3.1</strain>
    </source>
</reference>
<evidence type="ECO:0000313" key="4">
    <source>
        <dbReference type="EMBL" id="SFE33657.1"/>
    </source>
</evidence>
<dbReference type="PANTHER" id="PTHR44591:SF3">
    <property type="entry name" value="RESPONSE REGULATORY DOMAIN-CONTAINING PROTEIN"/>
    <property type="match status" value="1"/>
</dbReference>
<dbReference type="EMBL" id="FONH01000002">
    <property type="protein sequence ID" value="SFE33657.1"/>
    <property type="molecule type" value="Genomic_DNA"/>
</dbReference>
<dbReference type="Proteomes" id="UP000199477">
    <property type="component" value="Unassembled WGS sequence"/>
</dbReference>
<feature type="domain" description="Response regulatory" evidence="3">
    <location>
        <begin position="3"/>
        <end position="116"/>
    </location>
</feature>
<dbReference type="Pfam" id="PF00072">
    <property type="entry name" value="Response_reg"/>
    <property type="match status" value="1"/>
</dbReference>
<dbReference type="PANTHER" id="PTHR44591">
    <property type="entry name" value="STRESS RESPONSE REGULATOR PROTEIN 1"/>
    <property type="match status" value="1"/>
</dbReference>
<protein>
    <submittedName>
        <fullName evidence="4">Response regulator receiver domain-containing protein</fullName>
    </submittedName>
</protein>
<dbReference type="Gene3D" id="3.40.50.2300">
    <property type="match status" value="1"/>
</dbReference>
<keyword evidence="1 2" id="KW-0597">Phosphoprotein</keyword>
<sequence length="133" mass="14456">MSTILVIEDELEILEVTSVLLASSGYQVVHARNAEEGFRVALSRDDIDVVFTDVNLGNGMSGTDLVDKLREQGSRAAMVVVSGDMDPFSGWSHPHATFLPKPYGRRQLLSAIDEAREQVAGDDTAPGWRAQAL</sequence>
<evidence type="ECO:0000256" key="2">
    <source>
        <dbReference type="PROSITE-ProRule" id="PRU00169"/>
    </source>
</evidence>
<dbReference type="STRING" id="500610.SAMN02799615_00780"/>
<dbReference type="InterPro" id="IPR050595">
    <property type="entry name" value="Bact_response_regulator"/>
</dbReference>
<dbReference type="InterPro" id="IPR011006">
    <property type="entry name" value="CheY-like_superfamily"/>
</dbReference>
<feature type="modified residue" description="4-aspartylphosphate" evidence="2">
    <location>
        <position position="53"/>
    </location>
</feature>
<evidence type="ECO:0000313" key="5">
    <source>
        <dbReference type="Proteomes" id="UP000199477"/>
    </source>
</evidence>
<accession>A0A1I1ZPK4</accession>
<dbReference type="PROSITE" id="PS50110">
    <property type="entry name" value="RESPONSE_REGULATORY"/>
    <property type="match status" value="1"/>
</dbReference>
<evidence type="ECO:0000259" key="3">
    <source>
        <dbReference type="PROSITE" id="PS50110"/>
    </source>
</evidence>
<dbReference type="InterPro" id="IPR001789">
    <property type="entry name" value="Sig_transdc_resp-reg_receiver"/>
</dbReference>
<name>A0A1I1ZPK4_9GAMM</name>
<dbReference type="SUPFAM" id="SSF52172">
    <property type="entry name" value="CheY-like"/>
    <property type="match status" value="1"/>
</dbReference>